<evidence type="ECO:0000259" key="6">
    <source>
        <dbReference type="PROSITE" id="PS50089"/>
    </source>
</evidence>
<evidence type="ECO:0000256" key="1">
    <source>
        <dbReference type="ARBA" id="ARBA00022723"/>
    </source>
</evidence>
<feature type="non-terminal residue" evidence="7">
    <location>
        <position position="1"/>
    </location>
</feature>
<evidence type="ECO:0000256" key="3">
    <source>
        <dbReference type="ARBA" id="ARBA00022833"/>
    </source>
</evidence>
<dbReference type="GO" id="GO:0016874">
    <property type="term" value="F:ligase activity"/>
    <property type="evidence" value="ECO:0007669"/>
    <property type="project" value="UniProtKB-KW"/>
</dbReference>
<keyword evidence="1" id="KW-0479">Metal-binding</keyword>
<feature type="region of interest" description="Disordered" evidence="5">
    <location>
        <begin position="1"/>
        <end position="40"/>
    </location>
</feature>
<dbReference type="Pfam" id="PF14634">
    <property type="entry name" value="zf-RING_5"/>
    <property type="match status" value="1"/>
</dbReference>
<protein>
    <submittedName>
        <fullName evidence="7">RNF4 ligase</fullName>
    </submittedName>
</protein>
<dbReference type="EMBL" id="VZSM01004961">
    <property type="protein sequence ID" value="NWY99810.1"/>
    <property type="molecule type" value="Genomic_DNA"/>
</dbReference>
<dbReference type="InterPro" id="IPR013083">
    <property type="entry name" value="Znf_RING/FYVE/PHD"/>
</dbReference>
<dbReference type="GO" id="GO:0008270">
    <property type="term" value="F:zinc ion binding"/>
    <property type="evidence" value="ECO:0007669"/>
    <property type="project" value="UniProtKB-KW"/>
</dbReference>
<comment type="caution">
    <text evidence="7">The sequence shown here is derived from an EMBL/GenBank/DDBJ whole genome shotgun (WGS) entry which is preliminary data.</text>
</comment>
<dbReference type="GO" id="GO:0045944">
    <property type="term" value="P:positive regulation of transcription by RNA polymerase II"/>
    <property type="evidence" value="ECO:0007669"/>
    <property type="project" value="TreeGrafter"/>
</dbReference>
<reference evidence="7 8" key="1">
    <citation type="submission" date="2019-09" db="EMBL/GenBank/DDBJ databases">
        <title>Bird 10,000 Genomes (B10K) Project - Family phase.</title>
        <authorList>
            <person name="Zhang G."/>
        </authorList>
    </citation>
    <scope>NUCLEOTIDE SEQUENCE [LARGE SCALE GENOMIC DNA]</scope>
    <source>
        <strain evidence="7">OUT-0011</strain>
        <tissue evidence="7">Muscle</tissue>
    </source>
</reference>
<feature type="non-terminal residue" evidence="7">
    <location>
        <position position="132"/>
    </location>
</feature>
<gene>
    <name evidence="7" type="primary">Rnf4_2</name>
    <name evidence="7" type="ORF">LOXCUR_R09198</name>
</gene>
<dbReference type="InterPro" id="IPR047134">
    <property type="entry name" value="RNF4"/>
</dbReference>
<dbReference type="PROSITE" id="PS00518">
    <property type="entry name" value="ZF_RING_1"/>
    <property type="match status" value="1"/>
</dbReference>
<feature type="domain" description="RING-type" evidence="6">
    <location>
        <begin position="74"/>
        <end position="119"/>
    </location>
</feature>
<dbReference type="InterPro" id="IPR017907">
    <property type="entry name" value="Znf_RING_CS"/>
</dbReference>
<keyword evidence="7" id="KW-0436">Ligase</keyword>
<dbReference type="PANTHER" id="PTHR23041:SF78">
    <property type="entry name" value="E3 UBIQUITIN-PROTEIN LIGASE RNF4"/>
    <property type="match status" value="1"/>
</dbReference>
<sequence length="132" mass="15043">IRESDNSQVQYREQSQQYPLGSREAENSPEIRTTDIEEEPRANEYVTDEESLQSLHVLSSSVSASAQQGVVIRCPICMEFYSEILQHGQQLVVTLCGHVFCSRCLPVALETAHMCPTCRVEQYPEEYINIFL</sequence>
<organism evidence="7 8">
    <name type="scientific">Loxia curvirostra</name>
    <name type="common">Red crossbill</name>
    <dbReference type="NCBI Taxonomy" id="64802"/>
    <lineage>
        <taxon>Eukaryota</taxon>
        <taxon>Metazoa</taxon>
        <taxon>Chordata</taxon>
        <taxon>Craniata</taxon>
        <taxon>Vertebrata</taxon>
        <taxon>Euteleostomi</taxon>
        <taxon>Archelosauria</taxon>
        <taxon>Archosauria</taxon>
        <taxon>Dinosauria</taxon>
        <taxon>Saurischia</taxon>
        <taxon>Theropoda</taxon>
        <taxon>Coelurosauria</taxon>
        <taxon>Aves</taxon>
        <taxon>Neognathae</taxon>
        <taxon>Neoaves</taxon>
        <taxon>Telluraves</taxon>
        <taxon>Australaves</taxon>
        <taxon>Passeriformes</taxon>
        <taxon>Passeroidea</taxon>
        <taxon>Fringillidae</taxon>
        <taxon>Carduelinae</taxon>
        <taxon>Loxia</taxon>
    </lineage>
</organism>
<dbReference type="Proteomes" id="UP000564784">
    <property type="component" value="Unassembled WGS sequence"/>
</dbReference>
<keyword evidence="2 4" id="KW-0863">Zinc-finger</keyword>
<evidence type="ECO:0000313" key="8">
    <source>
        <dbReference type="Proteomes" id="UP000564784"/>
    </source>
</evidence>
<dbReference type="SUPFAM" id="SSF57850">
    <property type="entry name" value="RING/U-box"/>
    <property type="match status" value="1"/>
</dbReference>
<dbReference type="PROSITE" id="PS50089">
    <property type="entry name" value="ZF_RING_2"/>
    <property type="match status" value="1"/>
</dbReference>
<accession>A0A7K7IZU1</accession>
<evidence type="ECO:0000256" key="5">
    <source>
        <dbReference type="SAM" id="MobiDB-lite"/>
    </source>
</evidence>
<dbReference type="PANTHER" id="PTHR23041">
    <property type="entry name" value="RING FINGER DOMAIN-CONTAINING"/>
    <property type="match status" value="1"/>
</dbReference>
<evidence type="ECO:0000256" key="4">
    <source>
        <dbReference type="PROSITE-ProRule" id="PRU00175"/>
    </source>
</evidence>
<dbReference type="OrthoDB" id="6105938at2759"/>
<proteinExistence type="predicted"/>
<keyword evidence="3" id="KW-0862">Zinc</keyword>
<dbReference type="Gene3D" id="3.30.40.10">
    <property type="entry name" value="Zinc/RING finger domain, C3HC4 (zinc finger)"/>
    <property type="match status" value="1"/>
</dbReference>
<evidence type="ECO:0000256" key="2">
    <source>
        <dbReference type="ARBA" id="ARBA00022771"/>
    </source>
</evidence>
<dbReference type="InterPro" id="IPR001841">
    <property type="entry name" value="Znf_RING"/>
</dbReference>
<evidence type="ECO:0000313" key="7">
    <source>
        <dbReference type="EMBL" id="NWY99810.1"/>
    </source>
</evidence>
<dbReference type="SMART" id="SM00184">
    <property type="entry name" value="RING"/>
    <property type="match status" value="1"/>
</dbReference>
<name>A0A7K7IZU1_LOXCU</name>
<feature type="compositionally biased region" description="Polar residues" evidence="5">
    <location>
        <begin position="1"/>
        <end position="19"/>
    </location>
</feature>
<dbReference type="AlphaFoldDB" id="A0A7K7IZU1"/>
<keyword evidence="8" id="KW-1185">Reference proteome</keyword>